<accession>A0A1G6Z2K6</accession>
<name>A0A1G6Z2K6_NIADE</name>
<proteinExistence type="predicted"/>
<dbReference type="EMBL" id="FMZO01000017">
    <property type="protein sequence ID" value="SDD96850.1"/>
    <property type="molecule type" value="Genomic_DNA"/>
</dbReference>
<keyword evidence="2" id="KW-1185">Reference proteome</keyword>
<dbReference type="STRING" id="1285928.SAMN04487894_11732"/>
<dbReference type="AlphaFoldDB" id="A0A1G6Z2K6"/>
<evidence type="ECO:0000313" key="2">
    <source>
        <dbReference type="Proteomes" id="UP000198757"/>
    </source>
</evidence>
<protein>
    <submittedName>
        <fullName evidence="1">Uncharacterized protein</fullName>
    </submittedName>
</protein>
<dbReference type="Proteomes" id="UP000198757">
    <property type="component" value="Unassembled WGS sequence"/>
</dbReference>
<reference evidence="2" key="1">
    <citation type="submission" date="2016-10" db="EMBL/GenBank/DDBJ databases">
        <authorList>
            <person name="Varghese N."/>
            <person name="Submissions S."/>
        </authorList>
    </citation>
    <scope>NUCLEOTIDE SEQUENCE [LARGE SCALE GENOMIC DNA]</scope>
    <source>
        <strain evidence="2">DSM 25811 / CCM 8410 / LMG 26954 / E90</strain>
    </source>
</reference>
<evidence type="ECO:0000313" key="1">
    <source>
        <dbReference type="EMBL" id="SDD96850.1"/>
    </source>
</evidence>
<gene>
    <name evidence="1" type="ORF">SAMN04487894_11732</name>
</gene>
<sequence>MKRLLFLILLSVMFVEMRAQYNRIPVSQPVWIKGVFVANKTTVLRADYVTILRVCC</sequence>
<organism evidence="1 2">
    <name type="scientific">Niabella drilacis (strain DSM 25811 / CCM 8410 / CCUG 62505 / LMG 26954 / E90)</name>
    <dbReference type="NCBI Taxonomy" id="1285928"/>
    <lineage>
        <taxon>Bacteria</taxon>
        <taxon>Pseudomonadati</taxon>
        <taxon>Bacteroidota</taxon>
        <taxon>Chitinophagia</taxon>
        <taxon>Chitinophagales</taxon>
        <taxon>Chitinophagaceae</taxon>
        <taxon>Niabella</taxon>
    </lineage>
</organism>